<evidence type="ECO:0000259" key="3">
    <source>
        <dbReference type="PROSITE" id="PS50011"/>
    </source>
</evidence>
<dbReference type="InterPro" id="IPR008271">
    <property type="entry name" value="Ser/Thr_kinase_AS"/>
</dbReference>
<dbReference type="GO" id="GO:0005886">
    <property type="term" value="C:plasma membrane"/>
    <property type="evidence" value="ECO:0007669"/>
    <property type="project" value="TreeGrafter"/>
</dbReference>
<dbReference type="PROSITE" id="PS50011">
    <property type="entry name" value="PROTEIN_KINASE_DOM"/>
    <property type="match status" value="1"/>
</dbReference>
<dbReference type="Proteomes" id="UP000636709">
    <property type="component" value="Unassembled WGS sequence"/>
</dbReference>
<name>A0A835FJR5_9POAL</name>
<proteinExistence type="predicted"/>
<keyword evidence="5" id="KW-1185">Reference proteome</keyword>
<keyword evidence="1" id="KW-0547">Nucleotide-binding</keyword>
<dbReference type="PANTHER" id="PTHR27005">
    <property type="entry name" value="WALL-ASSOCIATED RECEPTOR KINASE-LIKE 21"/>
    <property type="match status" value="1"/>
</dbReference>
<accession>A0A835FJR5</accession>
<gene>
    <name evidence="4" type="ORF">HU200_010012</name>
</gene>
<dbReference type="Pfam" id="PF07714">
    <property type="entry name" value="PK_Tyr_Ser-Thr"/>
    <property type="match status" value="1"/>
</dbReference>
<dbReference type="AlphaFoldDB" id="A0A835FJR5"/>
<dbReference type="EMBL" id="JACEFO010000693">
    <property type="protein sequence ID" value="KAF8760587.1"/>
    <property type="molecule type" value="Genomic_DNA"/>
</dbReference>
<dbReference type="PROSITE" id="PS00108">
    <property type="entry name" value="PROTEIN_KINASE_ST"/>
    <property type="match status" value="1"/>
</dbReference>
<evidence type="ECO:0000313" key="4">
    <source>
        <dbReference type="EMBL" id="KAF8760587.1"/>
    </source>
</evidence>
<dbReference type="GO" id="GO:0005524">
    <property type="term" value="F:ATP binding"/>
    <property type="evidence" value="ECO:0007669"/>
    <property type="project" value="UniProtKB-KW"/>
</dbReference>
<dbReference type="PANTHER" id="PTHR27005:SF461">
    <property type="entry name" value="PROTEIN KINASE DOMAIN-CONTAINING PROTEIN"/>
    <property type="match status" value="1"/>
</dbReference>
<dbReference type="InterPro" id="IPR001245">
    <property type="entry name" value="Ser-Thr/Tyr_kinase_cat_dom"/>
</dbReference>
<dbReference type="GO" id="GO:0007166">
    <property type="term" value="P:cell surface receptor signaling pathway"/>
    <property type="evidence" value="ECO:0007669"/>
    <property type="project" value="InterPro"/>
</dbReference>
<dbReference type="SUPFAM" id="SSF56112">
    <property type="entry name" value="Protein kinase-like (PK-like)"/>
    <property type="match status" value="1"/>
</dbReference>
<sequence length="167" mass="18952">MDMRLNIAAQSADGLAYMHSKTNNKILHGDVKPANILLDDNFMPKISDFGISRLIARDKQDINKKTGLLTEKSDVYSFGVVILELISRKKATYSDNNSLVRNFFEAHREEKRLTELFDKEIALNSNLMLLHSMARIAAECLNLNADERPSMIEVAENLILLNRSRNS</sequence>
<dbReference type="InterPro" id="IPR000719">
    <property type="entry name" value="Prot_kinase_dom"/>
</dbReference>
<dbReference type="InterPro" id="IPR011009">
    <property type="entry name" value="Kinase-like_dom_sf"/>
</dbReference>
<evidence type="ECO:0000256" key="1">
    <source>
        <dbReference type="ARBA" id="ARBA00022741"/>
    </source>
</evidence>
<dbReference type="SMART" id="SM00220">
    <property type="entry name" value="S_TKc"/>
    <property type="match status" value="1"/>
</dbReference>
<dbReference type="InterPro" id="IPR045274">
    <property type="entry name" value="WAK-like"/>
</dbReference>
<feature type="domain" description="Protein kinase" evidence="3">
    <location>
        <begin position="1"/>
        <end position="160"/>
    </location>
</feature>
<keyword evidence="2" id="KW-0067">ATP-binding</keyword>
<evidence type="ECO:0000256" key="2">
    <source>
        <dbReference type="ARBA" id="ARBA00022840"/>
    </source>
</evidence>
<dbReference type="Gene3D" id="1.10.510.10">
    <property type="entry name" value="Transferase(Phosphotransferase) domain 1"/>
    <property type="match status" value="1"/>
</dbReference>
<comment type="caution">
    <text evidence="4">The sequence shown here is derived from an EMBL/GenBank/DDBJ whole genome shotgun (WGS) entry which is preliminary data.</text>
</comment>
<dbReference type="GO" id="GO:0004674">
    <property type="term" value="F:protein serine/threonine kinase activity"/>
    <property type="evidence" value="ECO:0007669"/>
    <property type="project" value="TreeGrafter"/>
</dbReference>
<protein>
    <recommendedName>
        <fullName evidence="3">Protein kinase domain-containing protein</fullName>
    </recommendedName>
</protein>
<dbReference type="OrthoDB" id="684810at2759"/>
<evidence type="ECO:0000313" key="5">
    <source>
        <dbReference type="Proteomes" id="UP000636709"/>
    </source>
</evidence>
<organism evidence="4 5">
    <name type="scientific">Digitaria exilis</name>
    <dbReference type="NCBI Taxonomy" id="1010633"/>
    <lineage>
        <taxon>Eukaryota</taxon>
        <taxon>Viridiplantae</taxon>
        <taxon>Streptophyta</taxon>
        <taxon>Embryophyta</taxon>
        <taxon>Tracheophyta</taxon>
        <taxon>Spermatophyta</taxon>
        <taxon>Magnoliopsida</taxon>
        <taxon>Liliopsida</taxon>
        <taxon>Poales</taxon>
        <taxon>Poaceae</taxon>
        <taxon>PACMAD clade</taxon>
        <taxon>Panicoideae</taxon>
        <taxon>Panicodae</taxon>
        <taxon>Paniceae</taxon>
        <taxon>Anthephorinae</taxon>
        <taxon>Digitaria</taxon>
    </lineage>
</organism>
<reference evidence="4" key="1">
    <citation type="submission" date="2020-07" db="EMBL/GenBank/DDBJ databases">
        <title>Genome sequence and genetic diversity analysis of an under-domesticated orphan crop, white fonio (Digitaria exilis).</title>
        <authorList>
            <person name="Bennetzen J.L."/>
            <person name="Chen S."/>
            <person name="Ma X."/>
            <person name="Wang X."/>
            <person name="Yssel A.E.J."/>
            <person name="Chaluvadi S.R."/>
            <person name="Johnson M."/>
            <person name="Gangashetty P."/>
            <person name="Hamidou F."/>
            <person name="Sanogo M.D."/>
            <person name="Zwaenepoel A."/>
            <person name="Wallace J."/>
            <person name="Van De Peer Y."/>
            <person name="Van Deynze A."/>
        </authorList>
    </citation>
    <scope>NUCLEOTIDE SEQUENCE</scope>
    <source>
        <tissue evidence="4">Leaves</tissue>
    </source>
</reference>